<evidence type="ECO:0000313" key="2">
    <source>
        <dbReference type="Proteomes" id="UP000178912"/>
    </source>
</evidence>
<dbReference type="Proteomes" id="UP000178912">
    <property type="component" value="Unassembled WGS sequence"/>
</dbReference>
<dbReference type="AlphaFoldDB" id="A0A1E1K267"/>
<gene>
    <name evidence="1" type="ORF">RAG0_02521</name>
</gene>
<name>A0A1E1K267_9HELO</name>
<organism evidence="1 2">
    <name type="scientific">Rhynchosporium agropyri</name>
    <dbReference type="NCBI Taxonomy" id="914238"/>
    <lineage>
        <taxon>Eukaryota</taxon>
        <taxon>Fungi</taxon>
        <taxon>Dikarya</taxon>
        <taxon>Ascomycota</taxon>
        <taxon>Pezizomycotina</taxon>
        <taxon>Leotiomycetes</taxon>
        <taxon>Helotiales</taxon>
        <taxon>Ploettnerulaceae</taxon>
        <taxon>Rhynchosporium</taxon>
    </lineage>
</organism>
<evidence type="ECO:0000313" key="1">
    <source>
        <dbReference type="EMBL" id="CZS91960.1"/>
    </source>
</evidence>
<dbReference type="EMBL" id="FJUX01000010">
    <property type="protein sequence ID" value="CZS91960.1"/>
    <property type="molecule type" value="Genomic_DNA"/>
</dbReference>
<proteinExistence type="predicted"/>
<accession>A0A1E1K267</accession>
<keyword evidence="2" id="KW-1185">Reference proteome</keyword>
<sequence>MRRNLCATMFSRELKEWDTASHKNQVFVSDARILLSPTILSLSLNCFCHRIVRDLPRDTESRQVRPTLGVPRSLENVYRLSYASRLHEFQEYHRTVSLESFNRL</sequence>
<protein>
    <submittedName>
        <fullName evidence="1">Uncharacterized protein</fullName>
    </submittedName>
</protein>
<reference evidence="2" key="1">
    <citation type="submission" date="2016-03" db="EMBL/GenBank/DDBJ databases">
        <authorList>
            <person name="Guldener U."/>
        </authorList>
    </citation>
    <scope>NUCLEOTIDE SEQUENCE [LARGE SCALE GENOMIC DNA]</scope>
    <source>
        <strain evidence="2">04CH-RAC-A.6.1</strain>
    </source>
</reference>